<dbReference type="Proteomes" id="UP000011668">
    <property type="component" value="Unassembled WGS sequence"/>
</dbReference>
<dbReference type="AlphaFoldDB" id="L8WYN3"/>
<name>L8WYN3_THACA</name>
<dbReference type="EMBL" id="AFRT01000981">
    <property type="protein sequence ID" value="ELU41863.1"/>
    <property type="molecule type" value="Genomic_DNA"/>
</dbReference>
<organism evidence="1 2">
    <name type="scientific">Thanatephorus cucumeris (strain AG1-IA)</name>
    <name type="common">Rice sheath blight fungus</name>
    <name type="synonym">Rhizoctonia solani</name>
    <dbReference type="NCBI Taxonomy" id="983506"/>
    <lineage>
        <taxon>Eukaryota</taxon>
        <taxon>Fungi</taxon>
        <taxon>Dikarya</taxon>
        <taxon>Basidiomycota</taxon>
        <taxon>Agaricomycotina</taxon>
        <taxon>Agaricomycetes</taxon>
        <taxon>Cantharellales</taxon>
        <taxon>Ceratobasidiaceae</taxon>
        <taxon>Rhizoctonia</taxon>
        <taxon>Rhizoctonia solani AG-1</taxon>
    </lineage>
</organism>
<comment type="caution">
    <text evidence="1">The sequence shown here is derived from an EMBL/GenBank/DDBJ whole genome shotgun (WGS) entry which is preliminary data.</text>
</comment>
<accession>L8WYN3</accession>
<keyword evidence="2" id="KW-1185">Reference proteome</keyword>
<evidence type="ECO:0000313" key="1">
    <source>
        <dbReference type="EMBL" id="ELU41863.1"/>
    </source>
</evidence>
<proteinExistence type="predicted"/>
<dbReference type="HOGENOM" id="CLU_1526174_0_0_1"/>
<protein>
    <submittedName>
        <fullName evidence="1">Uncharacterized protein</fullName>
    </submittedName>
</protein>
<evidence type="ECO:0000313" key="2">
    <source>
        <dbReference type="Proteomes" id="UP000011668"/>
    </source>
</evidence>
<reference evidence="1 2" key="1">
    <citation type="journal article" date="2013" name="Nat. Commun.">
        <title>The evolution and pathogenic mechanisms of the rice sheath blight pathogen.</title>
        <authorList>
            <person name="Zheng A."/>
            <person name="Lin R."/>
            <person name="Xu L."/>
            <person name="Qin P."/>
            <person name="Tang C."/>
            <person name="Ai P."/>
            <person name="Zhang D."/>
            <person name="Liu Y."/>
            <person name="Sun Z."/>
            <person name="Feng H."/>
            <person name="Wang Y."/>
            <person name="Chen Y."/>
            <person name="Liang X."/>
            <person name="Fu R."/>
            <person name="Li Q."/>
            <person name="Zhang J."/>
            <person name="Yu X."/>
            <person name="Xie Z."/>
            <person name="Ding L."/>
            <person name="Guan P."/>
            <person name="Tang J."/>
            <person name="Liang Y."/>
            <person name="Wang S."/>
            <person name="Deng Q."/>
            <person name="Li S."/>
            <person name="Zhu J."/>
            <person name="Wang L."/>
            <person name="Liu H."/>
            <person name="Li P."/>
        </authorList>
    </citation>
    <scope>NUCLEOTIDE SEQUENCE [LARGE SCALE GENOMIC DNA]</scope>
    <source>
        <strain evidence="2">AG-1 IA</strain>
    </source>
</reference>
<gene>
    <name evidence="1" type="ORF">AG1IA_04114</name>
</gene>
<sequence>MFSVWIVEGAGRCWLRTATYIPCEVISCPVLREKDRRCTPVGAGVIPRETGVKNLPNLATKQVENYIHNKEYRAYERNKKREQMGIVEKYSSIKGTQSPINALRRPSKGASCVFLATASSFGLERAVQLVNTILELPDSPGPLGPNSPTEEVPKEIAITPSVLCALELRRRRRNSP</sequence>